<evidence type="ECO:0000256" key="5">
    <source>
        <dbReference type="ARBA" id="ARBA00023121"/>
    </source>
</evidence>
<evidence type="ECO:0000259" key="7">
    <source>
        <dbReference type="Pfam" id="PF08511"/>
    </source>
</evidence>
<feature type="domain" description="COQ9 C-terminal" evidence="7">
    <location>
        <begin position="121"/>
        <end position="189"/>
    </location>
</feature>
<dbReference type="PANTHER" id="PTHR21427">
    <property type="entry name" value="UBIQUINONE BIOSYNTHESIS PROTEIN COQ9, MITOCHONDRIAL"/>
    <property type="match status" value="1"/>
</dbReference>
<dbReference type="Proteomes" id="UP001310692">
    <property type="component" value="Unassembled WGS sequence"/>
</dbReference>
<gene>
    <name evidence="8" type="ORF">V0U35_07580</name>
</gene>
<protein>
    <submittedName>
        <fullName evidence="8">COQ9 family protein</fullName>
    </submittedName>
</protein>
<dbReference type="Gene3D" id="1.10.357.10">
    <property type="entry name" value="Tetracycline Repressor, domain 2"/>
    <property type="match status" value="1"/>
</dbReference>
<sequence>MTQTQGSESVRDRLLGAILSEAAFDGWNGASLAAAARECGLSDGDVRLALPRGVLDLVARWSQRCDREAEAEIGAADLKSMKIRERVTFAVLARLETIGSDDEAARKARARLLLPDAGTLGAELIWATSDMIWRALGDSSTDVNFYTKRMTLSAVYGSSLAAWLGDQSADKAEAKAFLDRRIENVMQFEKFKAQTRKLTANLPDPAEIFGKLRYGFDRRT</sequence>
<evidence type="ECO:0000256" key="1">
    <source>
        <dbReference type="ARBA" id="ARBA00004749"/>
    </source>
</evidence>
<comment type="pathway">
    <text evidence="1">Cofactor biosynthesis; ubiquinone biosynthesis.</text>
</comment>
<evidence type="ECO:0000256" key="4">
    <source>
        <dbReference type="ARBA" id="ARBA00022946"/>
    </source>
</evidence>
<dbReference type="RefSeq" id="WP_330196078.1">
    <property type="nucleotide sequence ID" value="NZ_JAZDRO010000002.1"/>
</dbReference>
<evidence type="ECO:0000256" key="3">
    <source>
        <dbReference type="ARBA" id="ARBA00022688"/>
    </source>
</evidence>
<dbReference type="InterPro" id="IPR012762">
    <property type="entry name" value="Ubiq_biosynth_COQ9"/>
</dbReference>
<keyword evidence="5" id="KW-0446">Lipid-binding</keyword>
<dbReference type="InterPro" id="IPR013718">
    <property type="entry name" value="COQ9_C"/>
</dbReference>
<name>A0ABU7LYC5_9PROT</name>
<comment type="caution">
    <text evidence="8">The sequence shown here is derived from an EMBL/GenBank/DDBJ whole genome shotgun (WGS) entry which is preliminary data.</text>
</comment>
<keyword evidence="4" id="KW-0809">Transit peptide</keyword>
<proteinExistence type="inferred from homology"/>
<dbReference type="Pfam" id="PF08511">
    <property type="entry name" value="COQ9"/>
    <property type="match status" value="1"/>
</dbReference>
<reference evidence="8 9" key="1">
    <citation type="submission" date="2024-01" db="EMBL/GenBank/DDBJ databases">
        <title>Hyphobacterium bacterium isolated from marine sediment.</title>
        <authorList>
            <person name="Zhao S."/>
        </authorList>
    </citation>
    <scope>NUCLEOTIDE SEQUENCE [LARGE SCALE GENOMIC DNA]</scope>
    <source>
        <strain evidence="8 9">Y60-23</strain>
    </source>
</reference>
<evidence type="ECO:0000256" key="6">
    <source>
        <dbReference type="ARBA" id="ARBA00058104"/>
    </source>
</evidence>
<dbReference type="NCBIfam" id="TIGR02396">
    <property type="entry name" value="diverge_rpsU"/>
    <property type="match status" value="1"/>
</dbReference>
<evidence type="ECO:0000313" key="9">
    <source>
        <dbReference type="Proteomes" id="UP001310692"/>
    </source>
</evidence>
<dbReference type="PANTHER" id="PTHR21427:SF19">
    <property type="entry name" value="UBIQUINONE BIOSYNTHESIS PROTEIN COQ9, MITOCHONDRIAL"/>
    <property type="match status" value="1"/>
</dbReference>
<accession>A0ABU7LYC5</accession>
<organism evidence="8 9">
    <name type="scientific">Hyphobacterium marinum</name>
    <dbReference type="NCBI Taxonomy" id="3116574"/>
    <lineage>
        <taxon>Bacteria</taxon>
        <taxon>Pseudomonadati</taxon>
        <taxon>Pseudomonadota</taxon>
        <taxon>Alphaproteobacteria</taxon>
        <taxon>Maricaulales</taxon>
        <taxon>Maricaulaceae</taxon>
        <taxon>Hyphobacterium</taxon>
    </lineage>
</organism>
<comment type="similarity">
    <text evidence="2">Belongs to the COQ9 family.</text>
</comment>
<evidence type="ECO:0000313" key="8">
    <source>
        <dbReference type="EMBL" id="MEE2566540.1"/>
    </source>
</evidence>
<evidence type="ECO:0000256" key="2">
    <source>
        <dbReference type="ARBA" id="ARBA00010766"/>
    </source>
</evidence>
<keyword evidence="3" id="KW-0831">Ubiquinone biosynthesis</keyword>
<comment type="function">
    <text evidence="6">Membrane-associated protein that warps the membrane surface to access and bind aromatic isoprenes with high specificity, including ubiquinone (CoQ) isoprene intermediates and presents them directly to COQ7, therefore facilitating the COQ7-mediated hydroxylase step. Participates in the biosynthesis of coenzyme Q, also named ubiquinone, an essential lipid-soluble electron transporter for aerobic cellular respiration.</text>
</comment>
<dbReference type="EMBL" id="JAZDRO010000002">
    <property type="protein sequence ID" value="MEE2566540.1"/>
    <property type="molecule type" value="Genomic_DNA"/>
</dbReference>
<keyword evidence="9" id="KW-1185">Reference proteome</keyword>